<accession>A0CLS8</accession>
<dbReference type="EMBL" id="CT868103">
    <property type="protein sequence ID" value="CAK71745.1"/>
    <property type="molecule type" value="Genomic_DNA"/>
</dbReference>
<proteinExistence type="predicted"/>
<dbReference type="GeneID" id="5024927"/>
<dbReference type="AlphaFoldDB" id="A0CLS8"/>
<evidence type="ECO:0008006" key="3">
    <source>
        <dbReference type="Google" id="ProtNLM"/>
    </source>
</evidence>
<evidence type="ECO:0000313" key="2">
    <source>
        <dbReference type="Proteomes" id="UP000000600"/>
    </source>
</evidence>
<protein>
    <recommendedName>
        <fullName evidence="3">Katanin p80 subunit C-terminal domain-containing protein</fullName>
    </recommendedName>
</protein>
<evidence type="ECO:0000313" key="1">
    <source>
        <dbReference type="EMBL" id="CAK71745.1"/>
    </source>
</evidence>
<dbReference type="RefSeq" id="XP_001439142.1">
    <property type="nucleotide sequence ID" value="XM_001439105.1"/>
</dbReference>
<organism evidence="1 2">
    <name type="scientific">Paramecium tetraurelia</name>
    <dbReference type="NCBI Taxonomy" id="5888"/>
    <lineage>
        <taxon>Eukaryota</taxon>
        <taxon>Sar</taxon>
        <taxon>Alveolata</taxon>
        <taxon>Ciliophora</taxon>
        <taxon>Intramacronucleata</taxon>
        <taxon>Oligohymenophorea</taxon>
        <taxon>Peniculida</taxon>
        <taxon>Parameciidae</taxon>
        <taxon>Paramecium</taxon>
    </lineage>
</organism>
<sequence>MHSIKMLIFEIYDWQTQISNQGALRTLMIKLQKLWSVERVENMMRQINLCILVETPYMMEIIVQVLPKMMESL</sequence>
<dbReference type="KEGG" id="ptm:GSPATT00038670001"/>
<name>A0CLS8_PARTE</name>
<keyword evidence="2" id="KW-1185">Reference proteome</keyword>
<dbReference type="InParanoid" id="A0CLS8"/>
<dbReference type="HOGENOM" id="CLU_2710165_0_0_1"/>
<reference evidence="1 2" key="1">
    <citation type="journal article" date="2006" name="Nature">
        <title>Global trends of whole-genome duplications revealed by the ciliate Paramecium tetraurelia.</title>
        <authorList>
            <consortium name="Genoscope"/>
            <person name="Aury J.-M."/>
            <person name="Jaillon O."/>
            <person name="Duret L."/>
            <person name="Noel B."/>
            <person name="Jubin C."/>
            <person name="Porcel B.M."/>
            <person name="Segurens B."/>
            <person name="Daubin V."/>
            <person name="Anthouard V."/>
            <person name="Aiach N."/>
            <person name="Arnaiz O."/>
            <person name="Billaut A."/>
            <person name="Beisson J."/>
            <person name="Blanc I."/>
            <person name="Bouhouche K."/>
            <person name="Camara F."/>
            <person name="Duharcourt S."/>
            <person name="Guigo R."/>
            <person name="Gogendeau D."/>
            <person name="Katinka M."/>
            <person name="Keller A.-M."/>
            <person name="Kissmehl R."/>
            <person name="Klotz C."/>
            <person name="Koll F."/>
            <person name="Le Moue A."/>
            <person name="Lepere C."/>
            <person name="Malinsky S."/>
            <person name="Nowacki M."/>
            <person name="Nowak J.K."/>
            <person name="Plattner H."/>
            <person name="Poulain J."/>
            <person name="Ruiz F."/>
            <person name="Serrano V."/>
            <person name="Zagulski M."/>
            <person name="Dessen P."/>
            <person name="Betermier M."/>
            <person name="Weissenbach J."/>
            <person name="Scarpelli C."/>
            <person name="Schachter V."/>
            <person name="Sperling L."/>
            <person name="Meyer E."/>
            <person name="Cohen J."/>
            <person name="Wincker P."/>
        </authorList>
    </citation>
    <scope>NUCLEOTIDE SEQUENCE [LARGE SCALE GENOMIC DNA]</scope>
    <source>
        <strain evidence="1 2">Stock d4-2</strain>
    </source>
</reference>
<dbReference type="Proteomes" id="UP000000600">
    <property type="component" value="Unassembled WGS sequence"/>
</dbReference>
<gene>
    <name evidence="1" type="ORF">GSPATT00038670001</name>
</gene>